<gene>
    <name evidence="3" type="ORF">D6D22_10275</name>
    <name evidence="2" type="ORF">D6D24_08026</name>
</gene>
<dbReference type="AlphaFoldDB" id="A0A4S9J0P5"/>
<evidence type="ECO:0000313" key="3">
    <source>
        <dbReference type="EMBL" id="THW31247.1"/>
    </source>
</evidence>
<feature type="region of interest" description="Disordered" evidence="1">
    <location>
        <begin position="1"/>
        <end position="72"/>
    </location>
</feature>
<evidence type="ECO:0000313" key="5">
    <source>
        <dbReference type="Proteomes" id="UP000310687"/>
    </source>
</evidence>
<name>A0A4S9J0P5_AURPU</name>
<dbReference type="EMBL" id="QZAJ01000428">
    <property type="protein sequence ID" value="THW10347.1"/>
    <property type="molecule type" value="Genomic_DNA"/>
</dbReference>
<reference evidence="4 5" key="1">
    <citation type="submission" date="2018-10" db="EMBL/GenBank/DDBJ databases">
        <title>Fifty Aureobasidium pullulans genomes reveal a recombining polyextremotolerant generalist.</title>
        <authorList>
            <person name="Gostincar C."/>
            <person name="Turk M."/>
            <person name="Zajc J."/>
            <person name="Gunde-Cimerman N."/>
        </authorList>
    </citation>
    <scope>NUCLEOTIDE SEQUENCE [LARGE SCALE GENOMIC DNA]</scope>
    <source>
        <strain evidence="3 5">EXF-11013</strain>
        <strain evidence="2 4">EXF-11318</strain>
    </source>
</reference>
<proteinExistence type="predicted"/>
<dbReference type="Proteomes" id="UP000308014">
    <property type="component" value="Unassembled WGS sequence"/>
</dbReference>
<evidence type="ECO:0000313" key="4">
    <source>
        <dbReference type="Proteomes" id="UP000308014"/>
    </source>
</evidence>
<evidence type="ECO:0000256" key="1">
    <source>
        <dbReference type="SAM" id="MobiDB-lite"/>
    </source>
</evidence>
<dbReference type="EMBL" id="QZAL01000316">
    <property type="protein sequence ID" value="THW31247.1"/>
    <property type="molecule type" value="Genomic_DNA"/>
</dbReference>
<comment type="caution">
    <text evidence="2">The sequence shown here is derived from an EMBL/GenBank/DDBJ whole genome shotgun (WGS) entry which is preliminary data.</text>
</comment>
<dbReference type="Proteomes" id="UP000310687">
    <property type="component" value="Unassembled WGS sequence"/>
</dbReference>
<sequence>MSESFPDFEDVDDNDDYDAEQYFDSSADDDLGVETLDSIFAAPPQNPQYGLKRARPSPPPTGRKRAKPDNQSTYRFGQSLSLTTISIELVILLAKGNPVAHVSKIEFETVAKPTGVLYNEVELCKGAQFRQYNYDVDASVLHFLAHWICYRSPSIAIKYAFGDKVSNDNDNAHDDDSLDENQRLFLVELINFFANEDAFQPVIKDSLVSCFVKCLKAQDRKGKIVLAEVLKNACADNVFKHIATDIFVALST</sequence>
<feature type="compositionally biased region" description="Acidic residues" evidence="1">
    <location>
        <begin position="1"/>
        <end position="32"/>
    </location>
</feature>
<accession>A0A4S9J0P5</accession>
<organism evidence="2 4">
    <name type="scientific">Aureobasidium pullulans</name>
    <name type="common">Black yeast</name>
    <name type="synonym">Pullularia pullulans</name>
    <dbReference type="NCBI Taxonomy" id="5580"/>
    <lineage>
        <taxon>Eukaryota</taxon>
        <taxon>Fungi</taxon>
        <taxon>Dikarya</taxon>
        <taxon>Ascomycota</taxon>
        <taxon>Pezizomycotina</taxon>
        <taxon>Dothideomycetes</taxon>
        <taxon>Dothideomycetidae</taxon>
        <taxon>Dothideales</taxon>
        <taxon>Saccotheciaceae</taxon>
        <taxon>Aureobasidium</taxon>
    </lineage>
</organism>
<evidence type="ECO:0000313" key="2">
    <source>
        <dbReference type="EMBL" id="THW10347.1"/>
    </source>
</evidence>
<protein>
    <submittedName>
        <fullName evidence="2">Uncharacterized protein</fullName>
    </submittedName>
</protein>